<organism evidence="2 3">
    <name type="scientific">Streblomastix strix</name>
    <dbReference type="NCBI Taxonomy" id="222440"/>
    <lineage>
        <taxon>Eukaryota</taxon>
        <taxon>Metamonada</taxon>
        <taxon>Preaxostyla</taxon>
        <taxon>Oxymonadida</taxon>
        <taxon>Streblomastigidae</taxon>
        <taxon>Streblomastix</taxon>
    </lineage>
</organism>
<dbReference type="Proteomes" id="UP000324800">
    <property type="component" value="Unassembled WGS sequence"/>
</dbReference>
<protein>
    <submittedName>
        <fullName evidence="2">Uncharacterized protein</fullName>
    </submittedName>
</protein>
<evidence type="ECO:0000256" key="1">
    <source>
        <dbReference type="SAM" id="Phobius"/>
    </source>
</evidence>
<keyword evidence="1" id="KW-0472">Membrane</keyword>
<feature type="transmembrane region" description="Helical" evidence="1">
    <location>
        <begin position="20"/>
        <end position="46"/>
    </location>
</feature>
<evidence type="ECO:0000313" key="2">
    <source>
        <dbReference type="EMBL" id="KAA6392012.1"/>
    </source>
</evidence>
<evidence type="ECO:0000313" key="3">
    <source>
        <dbReference type="Proteomes" id="UP000324800"/>
    </source>
</evidence>
<sequence>MSESITLPELKIKWWQNKYAIIGISAVSIVLVAAVVGIIIIGVIVYRKKKGKHCSSGMEGEYLLAYGQKESK</sequence>
<gene>
    <name evidence="2" type="ORF">EZS28_012463</name>
</gene>
<reference evidence="2 3" key="1">
    <citation type="submission" date="2019-03" db="EMBL/GenBank/DDBJ databases">
        <title>Single cell metagenomics reveals metabolic interactions within the superorganism composed of flagellate Streblomastix strix and complex community of Bacteroidetes bacteria on its surface.</title>
        <authorList>
            <person name="Treitli S.C."/>
            <person name="Kolisko M."/>
            <person name="Husnik F."/>
            <person name="Keeling P."/>
            <person name="Hampl V."/>
        </authorList>
    </citation>
    <scope>NUCLEOTIDE SEQUENCE [LARGE SCALE GENOMIC DNA]</scope>
    <source>
        <strain evidence="2">ST1C</strain>
    </source>
</reference>
<name>A0A5J4WBT1_9EUKA</name>
<proteinExistence type="predicted"/>
<keyword evidence="1" id="KW-0812">Transmembrane</keyword>
<dbReference type="EMBL" id="SNRW01002690">
    <property type="protein sequence ID" value="KAA6392012.1"/>
    <property type="molecule type" value="Genomic_DNA"/>
</dbReference>
<dbReference type="AlphaFoldDB" id="A0A5J4WBT1"/>
<comment type="caution">
    <text evidence="2">The sequence shown here is derived from an EMBL/GenBank/DDBJ whole genome shotgun (WGS) entry which is preliminary data.</text>
</comment>
<accession>A0A5J4WBT1</accession>
<keyword evidence="1" id="KW-1133">Transmembrane helix</keyword>